<dbReference type="PANTHER" id="PTHR34978:SF3">
    <property type="entry name" value="SLR0241 PROTEIN"/>
    <property type="match status" value="1"/>
</dbReference>
<dbReference type="InterPro" id="IPR052173">
    <property type="entry name" value="Beta-lactam_resp_regulator"/>
</dbReference>
<feature type="transmembrane region" description="Helical" evidence="2">
    <location>
        <begin position="306"/>
        <end position="325"/>
    </location>
</feature>
<name>A0A9Q3S0J2_9SPHN</name>
<gene>
    <name evidence="4" type="ORF">KUV31_04395</name>
</gene>
<evidence type="ECO:0000313" key="5">
    <source>
        <dbReference type="Proteomes" id="UP000824927"/>
    </source>
</evidence>
<keyword evidence="2" id="KW-1133">Transmembrane helix</keyword>
<keyword evidence="2" id="KW-0812">Transmembrane</keyword>
<dbReference type="InterPro" id="IPR008756">
    <property type="entry name" value="Peptidase_M56"/>
</dbReference>
<proteinExistence type="predicted"/>
<dbReference type="EMBL" id="JAHVKP010000001">
    <property type="protein sequence ID" value="MBY6217575.1"/>
    <property type="molecule type" value="Genomic_DNA"/>
</dbReference>
<keyword evidence="1" id="KW-0175">Coiled coil</keyword>
<protein>
    <submittedName>
        <fullName evidence="4">M56 family metallopeptidase</fullName>
    </submittedName>
</protein>
<feature type="transmembrane region" description="Helical" evidence="2">
    <location>
        <begin position="37"/>
        <end position="56"/>
    </location>
</feature>
<evidence type="ECO:0000256" key="1">
    <source>
        <dbReference type="SAM" id="Coils"/>
    </source>
</evidence>
<evidence type="ECO:0000256" key="2">
    <source>
        <dbReference type="SAM" id="Phobius"/>
    </source>
</evidence>
<dbReference type="CDD" id="cd07341">
    <property type="entry name" value="M56_BlaR1_MecR1_like"/>
    <property type="match status" value="1"/>
</dbReference>
<dbReference type="Pfam" id="PF05569">
    <property type="entry name" value="Peptidase_M56"/>
    <property type="match status" value="1"/>
</dbReference>
<dbReference type="Proteomes" id="UP000824927">
    <property type="component" value="Unassembled WGS sequence"/>
</dbReference>
<dbReference type="RefSeq" id="WP_222404652.1">
    <property type="nucleotide sequence ID" value="NZ_JAHVKP010000001.1"/>
</dbReference>
<keyword evidence="2" id="KW-0472">Membrane</keyword>
<dbReference type="PANTHER" id="PTHR34978">
    <property type="entry name" value="POSSIBLE SENSOR-TRANSDUCER PROTEIN BLAR"/>
    <property type="match status" value="1"/>
</dbReference>
<feature type="transmembrane region" description="Helical" evidence="2">
    <location>
        <begin position="12"/>
        <end position="30"/>
    </location>
</feature>
<feature type="transmembrane region" description="Helical" evidence="2">
    <location>
        <begin position="110"/>
        <end position="131"/>
    </location>
</feature>
<accession>A0A9Q3S0J2</accession>
<evidence type="ECO:0000259" key="3">
    <source>
        <dbReference type="Pfam" id="PF05569"/>
    </source>
</evidence>
<reference evidence="4" key="1">
    <citation type="submission" date="2021-06" db="EMBL/GenBank/DDBJ databases">
        <title>50 bacteria genomes isolated from Dapeng, Shenzhen, China.</title>
        <authorList>
            <person name="Zheng W."/>
            <person name="Yu S."/>
            <person name="Huang Y."/>
        </authorList>
    </citation>
    <scope>NUCLEOTIDE SEQUENCE</scope>
    <source>
        <strain evidence="4">DP4N28-2</strain>
    </source>
</reference>
<feature type="domain" description="Peptidase M56" evidence="3">
    <location>
        <begin position="11"/>
        <end position="265"/>
    </location>
</feature>
<organism evidence="4 5">
    <name type="scientific">Qipengyuania aquimaris</name>
    <dbReference type="NCBI Taxonomy" id="255984"/>
    <lineage>
        <taxon>Bacteria</taxon>
        <taxon>Pseudomonadati</taxon>
        <taxon>Pseudomonadota</taxon>
        <taxon>Alphaproteobacteria</taxon>
        <taxon>Sphingomonadales</taxon>
        <taxon>Erythrobacteraceae</taxon>
        <taxon>Qipengyuania</taxon>
    </lineage>
</organism>
<feature type="coiled-coil region" evidence="1">
    <location>
        <begin position="354"/>
        <end position="441"/>
    </location>
</feature>
<comment type="caution">
    <text evidence="4">The sequence shown here is derived from an EMBL/GenBank/DDBJ whole genome shotgun (WGS) entry which is preliminary data.</text>
</comment>
<dbReference type="AlphaFoldDB" id="A0A9Q3S0J2"/>
<evidence type="ECO:0000313" key="4">
    <source>
        <dbReference type="EMBL" id="MBY6217575.1"/>
    </source>
</evidence>
<sequence length="561" mass="62311">MTELLREYWDWFLFDTLVWTGALIALVMVLRRPVARHFGAGAAYALWFLPLARLVIPPFTLPAWMRPVTETVVETEPAFALQSETIVLPVTQSGAALPTTLTTGAEPVDFLTPLLLLWLGGALVMLVRRFWLYFALRRELLEDARPVGEVGSIRLIETSAISGPMAFGVIDRVIALPNGFMSSRERAARDLAIAHELSHHRGGDLIVNMLVQPLFAIHWFNPLGHIGWNALRRDQEAFCDARVVAARSHDERATYANVIADFARRPALAPRPALAAPMACPVLGDKSIIHRLRSLSMSDISPRRRLLGRGALASAFLAVPLTASICYAEGTPTLLAATAQAAETSVEEWTEADVQEVREELIETEIEVERELAEAEREVAEAEREVAEVRREIVEIERELAEGDERRVEKRRIRINGKDWDKMSEADRAELRAEMAKLREQFAEGGDFDIEMKKLREQFAEGGEFRREMRLAVAQAGEAARMAPEVVVSCKDKSKPVTSSTDAKGKTTLFVCETAANELALQSLKSARAAIASESSLSAEERAEALRSVDAEIAELQKKKK</sequence>